<reference evidence="2" key="3">
    <citation type="submission" date="2022-06" db="UniProtKB">
        <authorList>
            <consortium name="EnsemblPlants"/>
        </authorList>
    </citation>
    <scope>IDENTIFICATION</scope>
</reference>
<name>A0A8R7QPP5_TRIUA</name>
<protein>
    <submittedName>
        <fullName evidence="2">Uncharacterized protein</fullName>
    </submittedName>
</protein>
<evidence type="ECO:0000256" key="1">
    <source>
        <dbReference type="SAM" id="MobiDB-lite"/>
    </source>
</evidence>
<evidence type="ECO:0000313" key="3">
    <source>
        <dbReference type="Proteomes" id="UP000015106"/>
    </source>
</evidence>
<feature type="compositionally biased region" description="Polar residues" evidence="1">
    <location>
        <begin position="1"/>
        <end position="29"/>
    </location>
</feature>
<dbReference type="AlphaFoldDB" id="A0A8R7QPP5"/>
<gene>
    <name evidence="2" type="primary">LOC125517553</name>
</gene>
<accession>A0A8R7QPP5</accession>
<proteinExistence type="predicted"/>
<reference evidence="2" key="2">
    <citation type="submission" date="2018-03" db="EMBL/GenBank/DDBJ databases">
        <title>The Triticum urartu genome reveals the dynamic nature of wheat genome evolution.</title>
        <authorList>
            <person name="Ling H."/>
            <person name="Ma B."/>
            <person name="Shi X."/>
            <person name="Liu H."/>
            <person name="Dong L."/>
            <person name="Sun H."/>
            <person name="Cao Y."/>
            <person name="Gao Q."/>
            <person name="Zheng S."/>
            <person name="Li Y."/>
            <person name="Yu Y."/>
            <person name="Du H."/>
            <person name="Qi M."/>
            <person name="Li Y."/>
            <person name="Yu H."/>
            <person name="Cui Y."/>
            <person name="Wang N."/>
            <person name="Chen C."/>
            <person name="Wu H."/>
            <person name="Zhao Y."/>
            <person name="Zhang J."/>
            <person name="Li Y."/>
            <person name="Zhou W."/>
            <person name="Zhang B."/>
            <person name="Hu W."/>
            <person name="Eijk M."/>
            <person name="Tang J."/>
            <person name="Witsenboer H."/>
            <person name="Zhao S."/>
            <person name="Li Z."/>
            <person name="Zhang A."/>
            <person name="Wang D."/>
            <person name="Liang C."/>
        </authorList>
    </citation>
    <scope>NUCLEOTIDE SEQUENCE [LARGE SCALE GENOMIC DNA]</scope>
    <source>
        <strain evidence="2">cv. G1812</strain>
    </source>
</reference>
<feature type="region of interest" description="Disordered" evidence="1">
    <location>
        <begin position="1"/>
        <end position="30"/>
    </location>
</feature>
<reference evidence="3" key="1">
    <citation type="journal article" date="2013" name="Nature">
        <title>Draft genome of the wheat A-genome progenitor Triticum urartu.</title>
        <authorList>
            <person name="Ling H.Q."/>
            <person name="Zhao S."/>
            <person name="Liu D."/>
            <person name="Wang J."/>
            <person name="Sun H."/>
            <person name="Zhang C."/>
            <person name="Fan H."/>
            <person name="Li D."/>
            <person name="Dong L."/>
            <person name="Tao Y."/>
            <person name="Gao C."/>
            <person name="Wu H."/>
            <person name="Li Y."/>
            <person name="Cui Y."/>
            <person name="Guo X."/>
            <person name="Zheng S."/>
            <person name="Wang B."/>
            <person name="Yu K."/>
            <person name="Liang Q."/>
            <person name="Yang W."/>
            <person name="Lou X."/>
            <person name="Chen J."/>
            <person name="Feng M."/>
            <person name="Jian J."/>
            <person name="Zhang X."/>
            <person name="Luo G."/>
            <person name="Jiang Y."/>
            <person name="Liu J."/>
            <person name="Wang Z."/>
            <person name="Sha Y."/>
            <person name="Zhang B."/>
            <person name="Wu H."/>
            <person name="Tang D."/>
            <person name="Shen Q."/>
            <person name="Xue P."/>
            <person name="Zou S."/>
            <person name="Wang X."/>
            <person name="Liu X."/>
            <person name="Wang F."/>
            <person name="Yang Y."/>
            <person name="An X."/>
            <person name="Dong Z."/>
            <person name="Zhang K."/>
            <person name="Zhang X."/>
            <person name="Luo M.C."/>
            <person name="Dvorak J."/>
            <person name="Tong Y."/>
            <person name="Wang J."/>
            <person name="Yang H."/>
            <person name="Li Z."/>
            <person name="Wang D."/>
            <person name="Zhang A."/>
            <person name="Wang J."/>
        </authorList>
    </citation>
    <scope>NUCLEOTIDE SEQUENCE</scope>
    <source>
        <strain evidence="3">cv. G1812</strain>
    </source>
</reference>
<organism evidence="2 3">
    <name type="scientific">Triticum urartu</name>
    <name type="common">Red wild einkorn</name>
    <name type="synonym">Crithodium urartu</name>
    <dbReference type="NCBI Taxonomy" id="4572"/>
    <lineage>
        <taxon>Eukaryota</taxon>
        <taxon>Viridiplantae</taxon>
        <taxon>Streptophyta</taxon>
        <taxon>Embryophyta</taxon>
        <taxon>Tracheophyta</taxon>
        <taxon>Spermatophyta</taxon>
        <taxon>Magnoliopsida</taxon>
        <taxon>Liliopsida</taxon>
        <taxon>Poales</taxon>
        <taxon>Poaceae</taxon>
        <taxon>BOP clade</taxon>
        <taxon>Pooideae</taxon>
        <taxon>Triticodae</taxon>
        <taxon>Triticeae</taxon>
        <taxon>Triticinae</taxon>
        <taxon>Triticum</taxon>
    </lineage>
</organism>
<keyword evidence="3" id="KW-1185">Reference proteome</keyword>
<dbReference type="EnsemblPlants" id="TuG1812G0600001749.01.T01">
    <property type="protein sequence ID" value="TuG1812G0600001749.01.T01.cds285993"/>
    <property type="gene ID" value="TuG1812G0600001749.01"/>
</dbReference>
<evidence type="ECO:0000313" key="2">
    <source>
        <dbReference type="EnsemblPlants" id="TuG1812G0600001749.01.T01.cds285993"/>
    </source>
</evidence>
<dbReference type="Gramene" id="TuG1812G0600001749.01.T01">
    <property type="protein sequence ID" value="TuG1812G0600001749.01.T01.cds285993"/>
    <property type="gene ID" value="TuG1812G0600001749.01"/>
</dbReference>
<sequence>MGLSERSISTPSARVSSMLPSDSSCTSSPRPRLSFHAFITKASFTETHATVSTPLARSSPAFSMNPGRCFCEQVGVKAPGTAKSTTFFPAVSSPTVTVLSSPSAGSK</sequence>
<dbReference type="Proteomes" id="UP000015106">
    <property type="component" value="Chromosome 6"/>
</dbReference>